<protein>
    <submittedName>
        <fullName evidence="1">Uncharacterized protein</fullName>
    </submittedName>
</protein>
<gene>
    <name evidence="1" type="ORF">PX52LOC_03381</name>
</gene>
<dbReference type="RefSeq" id="WP_178132552.1">
    <property type="nucleotide sequence ID" value="NZ_CP042425.1"/>
</dbReference>
<reference evidence="2" key="1">
    <citation type="submission" date="2019-08" db="EMBL/GenBank/DDBJ databases">
        <title>Limnoglobus roseus gen. nov., sp. nov., a novel freshwater planctomycete with a giant genome from the family Gemmataceae.</title>
        <authorList>
            <person name="Kulichevskaya I.S."/>
            <person name="Naumoff D.G."/>
            <person name="Miroshnikov K."/>
            <person name="Ivanova A."/>
            <person name="Philippov D.A."/>
            <person name="Hakobyan A."/>
            <person name="Rijpstra I.C."/>
            <person name="Sinninghe Damste J.S."/>
            <person name="Liesack W."/>
            <person name="Dedysh S.N."/>
        </authorList>
    </citation>
    <scope>NUCLEOTIDE SEQUENCE [LARGE SCALE GENOMIC DNA]</scope>
    <source>
        <strain evidence="2">PX52</strain>
    </source>
</reference>
<name>A0A5C1AE05_9BACT</name>
<dbReference type="KEGG" id="lrs:PX52LOC_03381"/>
<organism evidence="1 2">
    <name type="scientific">Limnoglobus roseus</name>
    <dbReference type="NCBI Taxonomy" id="2598579"/>
    <lineage>
        <taxon>Bacteria</taxon>
        <taxon>Pseudomonadati</taxon>
        <taxon>Planctomycetota</taxon>
        <taxon>Planctomycetia</taxon>
        <taxon>Gemmatales</taxon>
        <taxon>Gemmataceae</taxon>
        <taxon>Limnoglobus</taxon>
    </lineage>
</organism>
<proteinExistence type="predicted"/>
<dbReference type="AlphaFoldDB" id="A0A5C1AE05"/>
<dbReference type="EMBL" id="CP042425">
    <property type="protein sequence ID" value="QEL16427.1"/>
    <property type="molecule type" value="Genomic_DNA"/>
</dbReference>
<evidence type="ECO:0000313" key="2">
    <source>
        <dbReference type="Proteomes" id="UP000324974"/>
    </source>
</evidence>
<sequence length="51" mass="5851">MSDCEEIGGNFVDQCVYWKGKADVSALAGRPVRVHVRMKRAKLYAFQFTRD</sequence>
<accession>A0A5C1AE05</accession>
<evidence type="ECO:0000313" key="1">
    <source>
        <dbReference type="EMBL" id="QEL16427.1"/>
    </source>
</evidence>
<keyword evidence="2" id="KW-1185">Reference proteome</keyword>
<dbReference type="Proteomes" id="UP000324974">
    <property type="component" value="Chromosome"/>
</dbReference>